<dbReference type="InterPro" id="IPR036644">
    <property type="entry name" value="FTR_bsu_sf"/>
</dbReference>
<accession>A0AA35GAE6</accession>
<dbReference type="KEGG" id="cmic:caldi_35080"/>
<dbReference type="Gene3D" id="3.90.460.10">
    <property type="entry name" value="Ferredoxin thioredoxin reductase catalytic beta subunit"/>
    <property type="match status" value="1"/>
</dbReference>
<name>A0AA35GAE6_9FIRM</name>
<dbReference type="AlphaFoldDB" id="A0AA35GAE6"/>
<proteinExistence type="predicted"/>
<reference evidence="1" key="1">
    <citation type="submission" date="2022-03" db="EMBL/GenBank/DDBJ databases">
        <title>Complete genome sequence of Caldinitratiruptor microaerophilus.</title>
        <authorList>
            <person name="Mukaiyama R."/>
            <person name="Nishiyama T."/>
            <person name="Ueda K."/>
        </authorList>
    </citation>
    <scope>NUCLEOTIDE SEQUENCE</scope>
    <source>
        <strain evidence="1">JCM 16183</strain>
    </source>
</reference>
<dbReference type="RefSeq" id="WP_264843005.1">
    <property type="nucleotide sequence ID" value="NZ_AP025628.1"/>
</dbReference>
<evidence type="ECO:0008006" key="3">
    <source>
        <dbReference type="Google" id="ProtNLM"/>
    </source>
</evidence>
<keyword evidence="2" id="KW-1185">Reference proteome</keyword>
<dbReference type="InterPro" id="IPR036868">
    <property type="entry name" value="TusA-like_sf"/>
</dbReference>
<evidence type="ECO:0000313" key="1">
    <source>
        <dbReference type="EMBL" id="BDG62418.1"/>
    </source>
</evidence>
<dbReference type="Pfam" id="PF02943">
    <property type="entry name" value="FeThRed_B"/>
    <property type="match status" value="1"/>
</dbReference>
<dbReference type="Gene3D" id="3.30.110.40">
    <property type="entry name" value="TusA-like domain"/>
    <property type="match status" value="1"/>
</dbReference>
<organism evidence="1 2">
    <name type="scientific">Caldinitratiruptor microaerophilus</name>
    <dbReference type="NCBI Taxonomy" id="671077"/>
    <lineage>
        <taxon>Bacteria</taxon>
        <taxon>Bacillati</taxon>
        <taxon>Bacillota</taxon>
        <taxon>Clostridia</taxon>
        <taxon>Eubacteriales</taxon>
        <taxon>Symbiobacteriaceae</taxon>
        <taxon>Caldinitratiruptor</taxon>
    </lineage>
</organism>
<protein>
    <recommendedName>
        <fullName evidence="3">Ferredoxin-thioredoxin reductase subunit B</fullName>
    </recommendedName>
</protein>
<evidence type="ECO:0000313" key="2">
    <source>
        <dbReference type="Proteomes" id="UP001163687"/>
    </source>
</evidence>
<dbReference type="Proteomes" id="UP001163687">
    <property type="component" value="Chromosome"/>
</dbReference>
<dbReference type="InterPro" id="IPR004209">
    <property type="entry name" value="FTR_bsu"/>
</dbReference>
<sequence length="213" mass="24776">MFRRLVANLRMYRDFLAGWWKYRHRLKRDDEWIRRYAQAKGLQVNPHRMFYTNLKIWIEENRDLYGNQYCPCFEPTGDPAFDRKLLCPCHFALADIEAKGTCHCVLFGRAGLTEAEWAAAEAELKREYRPRLNLVGNRLDTRGQPKDPRRGLDVPDAMHQVKQALTAVKGDLTVVVGQPGSVENLKRLARVRGFGFESRQLAPEAYEVTLRRP</sequence>
<dbReference type="GO" id="GO:0016730">
    <property type="term" value="F:oxidoreductase activity, acting on iron-sulfur proteins as donors"/>
    <property type="evidence" value="ECO:0007669"/>
    <property type="project" value="InterPro"/>
</dbReference>
<dbReference type="SUPFAM" id="SSF57662">
    <property type="entry name" value="Ferredoxin thioredoxin reductase (FTR), catalytic beta chain"/>
    <property type="match status" value="1"/>
</dbReference>
<dbReference type="EMBL" id="AP025628">
    <property type="protein sequence ID" value="BDG62418.1"/>
    <property type="molecule type" value="Genomic_DNA"/>
</dbReference>
<gene>
    <name evidence="1" type="ORF">caldi_35080</name>
</gene>